<dbReference type="InterPro" id="IPR004826">
    <property type="entry name" value="bZIP_Maf"/>
</dbReference>
<accession>A0ABY6L5C8</accession>
<proteinExistence type="predicted"/>
<dbReference type="PANTHER" id="PTHR10129:SF48">
    <property type="entry name" value="MAF-S, ISOFORM B"/>
    <property type="match status" value="1"/>
</dbReference>
<dbReference type="Proteomes" id="UP001235939">
    <property type="component" value="Chromosome 14"/>
</dbReference>
<keyword evidence="4" id="KW-0175">Coiled coil</keyword>
<dbReference type="SUPFAM" id="SSF47454">
    <property type="entry name" value="A DNA-binding domain in eukaryotic transcription factors"/>
    <property type="match status" value="1"/>
</dbReference>
<name>A0ABY6L5C8_9ARAC</name>
<protein>
    <submittedName>
        <fullName evidence="6">MAFG</fullName>
    </submittedName>
</protein>
<keyword evidence="3" id="KW-0804">Transcription</keyword>
<feature type="domain" description="Basic leucine zipper" evidence="5">
    <location>
        <begin position="30"/>
        <end position="123"/>
    </location>
</feature>
<evidence type="ECO:0000256" key="3">
    <source>
        <dbReference type="ARBA" id="ARBA00023163"/>
    </source>
</evidence>
<dbReference type="Gene3D" id="1.20.5.170">
    <property type="match status" value="1"/>
</dbReference>
<evidence type="ECO:0000259" key="5">
    <source>
        <dbReference type="Pfam" id="PF03131"/>
    </source>
</evidence>
<dbReference type="InterPro" id="IPR008917">
    <property type="entry name" value="TF_DNA-bd_sf"/>
</dbReference>
<evidence type="ECO:0000256" key="1">
    <source>
        <dbReference type="ARBA" id="ARBA00023015"/>
    </source>
</evidence>
<evidence type="ECO:0000256" key="2">
    <source>
        <dbReference type="ARBA" id="ARBA00023125"/>
    </source>
</evidence>
<gene>
    <name evidence="6" type="ORF">LAZ67_14000031</name>
</gene>
<keyword evidence="7" id="KW-1185">Reference proteome</keyword>
<dbReference type="PANTHER" id="PTHR10129">
    <property type="entry name" value="TRANSCRIPTION FACTOR MAF"/>
    <property type="match status" value="1"/>
</dbReference>
<sequence>MVSSKAHAAQCKREYEEYDYEAGMGSIGPLSDAELMTLSVRDLNRQLKSAGLTKEQIAAMKARRRTLKNRGYAANCRTKRIETKGELEREKGAIEHSINMIQEGNRRILNDIDNLKEKLQTLQNYARDHNMDIPPELLDGIAHLL</sequence>
<keyword evidence="2" id="KW-0238">DNA-binding</keyword>
<dbReference type="Pfam" id="PF03131">
    <property type="entry name" value="bZIP_Maf"/>
    <property type="match status" value="1"/>
</dbReference>
<evidence type="ECO:0000256" key="4">
    <source>
        <dbReference type="SAM" id="Coils"/>
    </source>
</evidence>
<reference evidence="6 7" key="1">
    <citation type="submission" date="2022-01" db="EMBL/GenBank/DDBJ databases">
        <title>A chromosomal length assembly of Cordylochernes scorpioides.</title>
        <authorList>
            <person name="Zeh D."/>
            <person name="Zeh J."/>
        </authorList>
    </citation>
    <scope>NUCLEOTIDE SEQUENCE [LARGE SCALE GENOMIC DNA]</scope>
    <source>
        <strain evidence="6">IN4F17</strain>
        <tissue evidence="6">Whole Body</tissue>
    </source>
</reference>
<organism evidence="6 7">
    <name type="scientific">Cordylochernes scorpioides</name>
    <dbReference type="NCBI Taxonomy" id="51811"/>
    <lineage>
        <taxon>Eukaryota</taxon>
        <taxon>Metazoa</taxon>
        <taxon>Ecdysozoa</taxon>
        <taxon>Arthropoda</taxon>
        <taxon>Chelicerata</taxon>
        <taxon>Arachnida</taxon>
        <taxon>Pseudoscorpiones</taxon>
        <taxon>Cheliferoidea</taxon>
        <taxon>Chernetidae</taxon>
        <taxon>Cordylochernes</taxon>
    </lineage>
</organism>
<evidence type="ECO:0000313" key="7">
    <source>
        <dbReference type="Proteomes" id="UP001235939"/>
    </source>
</evidence>
<keyword evidence="1" id="KW-0805">Transcription regulation</keyword>
<evidence type="ECO:0000313" key="6">
    <source>
        <dbReference type="EMBL" id="UYV76330.1"/>
    </source>
</evidence>
<dbReference type="EMBL" id="CP092876">
    <property type="protein sequence ID" value="UYV76330.1"/>
    <property type="molecule type" value="Genomic_DNA"/>
</dbReference>
<dbReference type="InterPro" id="IPR024874">
    <property type="entry name" value="Transcription_factor_Maf_fam"/>
</dbReference>
<feature type="coiled-coil region" evidence="4">
    <location>
        <begin position="98"/>
        <end position="132"/>
    </location>
</feature>